<dbReference type="GO" id="GO:0022857">
    <property type="term" value="F:transmembrane transporter activity"/>
    <property type="evidence" value="ECO:0007669"/>
    <property type="project" value="InterPro"/>
</dbReference>
<feature type="transmembrane region" description="Helical" evidence="7">
    <location>
        <begin position="349"/>
        <end position="371"/>
    </location>
</feature>
<feature type="transmembrane region" description="Helical" evidence="7">
    <location>
        <begin position="428"/>
        <end position="449"/>
    </location>
</feature>
<gene>
    <name evidence="8" type="ORF">S06H3_03530</name>
</gene>
<dbReference type="InterPro" id="IPR001734">
    <property type="entry name" value="Na/solute_symporter"/>
</dbReference>
<name>X1KRC5_9ZZZZ</name>
<evidence type="ECO:0000256" key="5">
    <source>
        <dbReference type="ARBA" id="ARBA00022989"/>
    </source>
</evidence>
<feature type="transmembrane region" description="Helical" evidence="7">
    <location>
        <begin position="304"/>
        <end position="337"/>
    </location>
</feature>
<dbReference type="CDD" id="cd10322">
    <property type="entry name" value="SLC5sbd"/>
    <property type="match status" value="1"/>
</dbReference>
<feature type="transmembrane region" description="Helical" evidence="7">
    <location>
        <begin position="218"/>
        <end position="238"/>
    </location>
</feature>
<accession>X1KRC5</accession>
<dbReference type="PROSITE" id="PS50283">
    <property type="entry name" value="NA_SOLUT_SYMP_3"/>
    <property type="match status" value="1"/>
</dbReference>
<evidence type="ECO:0000256" key="6">
    <source>
        <dbReference type="ARBA" id="ARBA00023136"/>
    </source>
</evidence>
<proteinExistence type="inferred from homology"/>
<keyword evidence="5 7" id="KW-1133">Transmembrane helix</keyword>
<dbReference type="GO" id="GO:0005886">
    <property type="term" value="C:plasma membrane"/>
    <property type="evidence" value="ECO:0007669"/>
    <property type="project" value="TreeGrafter"/>
</dbReference>
<dbReference type="InterPro" id="IPR050277">
    <property type="entry name" value="Sodium:Solute_Symporter"/>
</dbReference>
<feature type="transmembrane region" description="Helical" evidence="7">
    <location>
        <begin position="404"/>
        <end position="422"/>
    </location>
</feature>
<feature type="transmembrane region" description="Helical" evidence="7">
    <location>
        <begin position="41"/>
        <end position="65"/>
    </location>
</feature>
<reference evidence="8" key="1">
    <citation type="journal article" date="2014" name="Front. Microbiol.">
        <title>High frequency of phylogenetically diverse reductive dehalogenase-homologous genes in deep subseafloor sedimentary metagenomes.</title>
        <authorList>
            <person name="Kawai M."/>
            <person name="Futagami T."/>
            <person name="Toyoda A."/>
            <person name="Takaki Y."/>
            <person name="Nishi S."/>
            <person name="Hori S."/>
            <person name="Arai W."/>
            <person name="Tsubouchi T."/>
            <person name="Morono Y."/>
            <person name="Uchiyama I."/>
            <person name="Ito T."/>
            <person name="Fujiyama A."/>
            <person name="Inagaki F."/>
            <person name="Takami H."/>
        </authorList>
    </citation>
    <scope>NUCLEOTIDE SEQUENCE</scope>
    <source>
        <strain evidence="8">Expedition CK06-06</strain>
    </source>
</reference>
<organism evidence="8">
    <name type="scientific">marine sediment metagenome</name>
    <dbReference type="NCBI Taxonomy" id="412755"/>
    <lineage>
        <taxon>unclassified sequences</taxon>
        <taxon>metagenomes</taxon>
        <taxon>ecological metagenomes</taxon>
    </lineage>
</organism>
<evidence type="ECO:0000256" key="7">
    <source>
        <dbReference type="SAM" id="Phobius"/>
    </source>
</evidence>
<feature type="transmembrane region" description="Helical" evidence="7">
    <location>
        <begin position="177"/>
        <end position="198"/>
    </location>
</feature>
<feature type="non-terminal residue" evidence="8">
    <location>
        <position position="455"/>
    </location>
</feature>
<dbReference type="PANTHER" id="PTHR48086:SF7">
    <property type="entry name" value="SODIUM-SOLUTE SYMPORTER-RELATED"/>
    <property type="match status" value="1"/>
</dbReference>
<dbReference type="PANTHER" id="PTHR48086">
    <property type="entry name" value="SODIUM/PROLINE SYMPORTER-RELATED"/>
    <property type="match status" value="1"/>
</dbReference>
<evidence type="ECO:0008006" key="9">
    <source>
        <dbReference type="Google" id="ProtNLM"/>
    </source>
</evidence>
<evidence type="ECO:0000313" key="8">
    <source>
        <dbReference type="EMBL" id="GAH92709.1"/>
    </source>
</evidence>
<keyword evidence="6 7" id="KW-0472">Membrane</keyword>
<dbReference type="Pfam" id="PF00474">
    <property type="entry name" value="SSF"/>
    <property type="match status" value="1"/>
</dbReference>
<evidence type="ECO:0000256" key="4">
    <source>
        <dbReference type="ARBA" id="ARBA00022692"/>
    </source>
</evidence>
<sequence>MLGLIIIALYFLGMIAIGLVSRGRARGADDFFVAGRKGSSLLITSSLLATIVGGSATVGMAGLGFTQGLTGVWWLLVGSVGLVVLGLFFAKKVRQFGLYTLPELVGKQYDSRIALAASVLIVVSWMGIIAGQIVASGKILSVLGMGSPVMWMIVFSTIFVAYTLLGGQYAIIRTDALQIGIIFAGIFGGLALLLTRLGGLSGLQASLSPEQFAFPLSAHFGGYDLIKLLLLVGLTYVVGPDMYSRLFCAKDIKTARVSVLWTALLIIPFAFCITLIGMGASALFPQISPEQAFPTVINEVLPPFLGAVVLAALLGAVMSSADTCLLTASTILTVDIVGRFKPSLSQRKILSLSRWGIVVLGLGSLLLALTLKGVINALLFAYTVYTCGLILPVIAGFYKNRLKVTPLGALVAIIGGGSVALISKLFDINYLDLGGLLIGGLLLFIVSFIDNRIRG</sequence>
<keyword evidence="3" id="KW-0813">Transport</keyword>
<feature type="transmembrane region" description="Helical" evidence="7">
    <location>
        <begin position="6"/>
        <end position="21"/>
    </location>
</feature>
<feature type="transmembrane region" description="Helical" evidence="7">
    <location>
        <begin position="259"/>
        <end position="284"/>
    </location>
</feature>
<dbReference type="EMBL" id="BARV01001158">
    <property type="protein sequence ID" value="GAH92709.1"/>
    <property type="molecule type" value="Genomic_DNA"/>
</dbReference>
<comment type="subcellular location">
    <subcellularLocation>
        <location evidence="1">Membrane</location>
        <topology evidence="1">Multi-pass membrane protein</topology>
    </subcellularLocation>
</comment>
<feature type="transmembrane region" description="Helical" evidence="7">
    <location>
        <begin position="377"/>
        <end position="397"/>
    </location>
</feature>
<dbReference type="AlphaFoldDB" id="X1KRC5"/>
<evidence type="ECO:0000256" key="1">
    <source>
        <dbReference type="ARBA" id="ARBA00004141"/>
    </source>
</evidence>
<dbReference type="Gene3D" id="1.20.1730.10">
    <property type="entry name" value="Sodium/glucose cotransporter"/>
    <property type="match status" value="1"/>
</dbReference>
<feature type="transmembrane region" description="Helical" evidence="7">
    <location>
        <begin position="139"/>
        <end position="165"/>
    </location>
</feature>
<feature type="transmembrane region" description="Helical" evidence="7">
    <location>
        <begin position="71"/>
        <end position="90"/>
    </location>
</feature>
<evidence type="ECO:0000256" key="3">
    <source>
        <dbReference type="ARBA" id="ARBA00022448"/>
    </source>
</evidence>
<keyword evidence="4 7" id="KW-0812">Transmembrane</keyword>
<dbReference type="InterPro" id="IPR038377">
    <property type="entry name" value="Na/Glc_symporter_sf"/>
</dbReference>
<comment type="caution">
    <text evidence="8">The sequence shown here is derived from an EMBL/GenBank/DDBJ whole genome shotgun (WGS) entry which is preliminary data.</text>
</comment>
<comment type="similarity">
    <text evidence="2">Belongs to the sodium:solute symporter (SSF) (TC 2.A.21) family.</text>
</comment>
<feature type="transmembrane region" description="Helical" evidence="7">
    <location>
        <begin position="111"/>
        <end position="133"/>
    </location>
</feature>
<protein>
    <recommendedName>
        <fullName evidence="9">Sodium:solute symporter family protein</fullName>
    </recommendedName>
</protein>
<evidence type="ECO:0000256" key="2">
    <source>
        <dbReference type="ARBA" id="ARBA00006434"/>
    </source>
</evidence>